<gene>
    <name evidence="1" type="ORF">ACO22_01782</name>
</gene>
<reference evidence="1 2" key="1">
    <citation type="submission" date="2016-06" db="EMBL/GenBank/DDBJ databases">
        <authorList>
            <person name="Kjaerup R.B."/>
            <person name="Dalgaard T.S."/>
            <person name="Juul-Madsen H.R."/>
        </authorList>
    </citation>
    <scope>NUCLEOTIDE SEQUENCE [LARGE SCALE GENOMIC DNA]</scope>
    <source>
        <strain evidence="1 2">Pb300</strain>
    </source>
</reference>
<name>A0A1D2JKY8_PARBR</name>
<dbReference type="Proteomes" id="UP000242814">
    <property type="component" value="Unassembled WGS sequence"/>
</dbReference>
<proteinExistence type="predicted"/>
<dbReference type="AlphaFoldDB" id="A0A1D2JKY8"/>
<sequence length="161" mass="17866">MASEVYIFGSWQGPRKQDLRLFWSGIHPAPMSPADFLNPILKLSTCKIPRDRRQGQGAAQKTSLSSLVFAGRLSLHSNSAFQPQRLPGGSLPMARDRLDRSKNPTDLFTFEIMSCGMLTVDSGSASIILDAMQPASSHRHFQMSSLPLQQQIFERFVMPTG</sequence>
<comment type="caution">
    <text evidence="1">The sequence shown here is derived from an EMBL/GenBank/DDBJ whole genome shotgun (WGS) entry which is preliminary data.</text>
</comment>
<dbReference type="VEuPathDB" id="FungiDB:PABG_00039"/>
<organism evidence="1 2">
    <name type="scientific">Paracoccidioides brasiliensis</name>
    <dbReference type="NCBI Taxonomy" id="121759"/>
    <lineage>
        <taxon>Eukaryota</taxon>
        <taxon>Fungi</taxon>
        <taxon>Dikarya</taxon>
        <taxon>Ascomycota</taxon>
        <taxon>Pezizomycotina</taxon>
        <taxon>Eurotiomycetes</taxon>
        <taxon>Eurotiomycetidae</taxon>
        <taxon>Onygenales</taxon>
        <taxon>Ajellomycetaceae</taxon>
        <taxon>Paracoccidioides</taxon>
    </lineage>
</organism>
<evidence type="ECO:0000313" key="1">
    <source>
        <dbReference type="EMBL" id="ODH39839.1"/>
    </source>
</evidence>
<evidence type="ECO:0000313" key="2">
    <source>
        <dbReference type="Proteomes" id="UP000242814"/>
    </source>
</evidence>
<accession>A0A1D2JKY8</accession>
<dbReference type="VEuPathDB" id="FungiDB:PADG_02429"/>
<protein>
    <submittedName>
        <fullName evidence="1">Uncharacterized protein</fullName>
    </submittedName>
</protein>
<dbReference type="EMBL" id="LZYO01000047">
    <property type="protein sequence ID" value="ODH39839.1"/>
    <property type="molecule type" value="Genomic_DNA"/>
</dbReference>